<evidence type="ECO:0000256" key="3">
    <source>
        <dbReference type="ARBA" id="ARBA00022989"/>
    </source>
</evidence>
<feature type="transmembrane region" description="Helical" evidence="6">
    <location>
        <begin position="205"/>
        <end position="224"/>
    </location>
</feature>
<feature type="transmembrane region" description="Helical" evidence="6">
    <location>
        <begin position="173"/>
        <end position="193"/>
    </location>
</feature>
<evidence type="ECO:0000256" key="1">
    <source>
        <dbReference type="ARBA" id="ARBA00004141"/>
    </source>
</evidence>
<dbReference type="PANTHER" id="PTHR23507:SF1">
    <property type="entry name" value="FI18259P1-RELATED"/>
    <property type="match status" value="1"/>
</dbReference>
<dbReference type="EMBL" id="JAPWTK010000009">
    <property type="protein sequence ID" value="KAJ8960240.1"/>
    <property type="molecule type" value="Genomic_DNA"/>
</dbReference>
<feature type="transmembrane region" description="Helical" evidence="6">
    <location>
        <begin position="230"/>
        <end position="254"/>
    </location>
</feature>
<dbReference type="PANTHER" id="PTHR23507">
    <property type="entry name" value="ZGC:174356"/>
    <property type="match status" value="1"/>
</dbReference>
<dbReference type="Gene3D" id="1.20.1250.20">
    <property type="entry name" value="MFS general substrate transporter like domains"/>
    <property type="match status" value="1"/>
</dbReference>
<evidence type="ECO:0000256" key="2">
    <source>
        <dbReference type="ARBA" id="ARBA00022692"/>
    </source>
</evidence>
<dbReference type="Proteomes" id="UP001162162">
    <property type="component" value="Unassembled WGS sequence"/>
</dbReference>
<dbReference type="Pfam" id="PF07690">
    <property type="entry name" value="MFS_1"/>
    <property type="match status" value="1"/>
</dbReference>
<feature type="compositionally biased region" description="Basic and acidic residues" evidence="5">
    <location>
        <begin position="8"/>
        <end position="21"/>
    </location>
</feature>
<keyword evidence="2 6" id="KW-0812">Transmembrane</keyword>
<dbReference type="InterPro" id="IPR036259">
    <property type="entry name" value="MFS_trans_sf"/>
</dbReference>
<feature type="transmembrane region" description="Helical" evidence="6">
    <location>
        <begin position="388"/>
        <end position="405"/>
    </location>
</feature>
<evidence type="ECO:0000313" key="7">
    <source>
        <dbReference type="EMBL" id="KAJ8960240.1"/>
    </source>
</evidence>
<gene>
    <name evidence="7" type="ORF">NQ318_003965</name>
</gene>
<feature type="transmembrane region" description="Helical" evidence="6">
    <location>
        <begin position="137"/>
        <end position="161"/>
    </location>
</feature>
<dbReference type="GO" id="GO:0022857">
    <property type="term" value="F:transmembrane transporter activity"/>
    <property type="evidence" value="ECO:0007669"/>
    <property type="project" value="InterPro"/>
</dbReference>
<dbReference type="GO" id="GO:0016020">
    <property type="term" value="C:membrane"/>
    <property type="evidence" value="ECO:0007669"/>
    <property type="project" value="UniProtKB-SubCell"/>
</dbReference>
<feature type="transmembrane region" description="Helical" evidence="6">
    <location>
        <begin position="457"/>
        <end position="477"/>
    </location>
</feature>
<comment type="caution">
    <text evidence="7">The sequence shown here is derived from an EMBL/GenBank/DDBJ whole genome shotgun (WGS) entry which is preliminary data.</text>
</comment>
<keyword evidence="3 6" id="KW-1133">Transmembrane helix</keyword>
<dbReference type="AlphaFoldDB" id="A0AAV8Z9L2"/>
<feature type="region of interest" description="Disordered" evidence="5">
    <location>
        <begin position="1"/>
        <end position="21"/>
    </location>
</feature>
<evidence type="ECO:0008006" key="9">
    <source>
        <dbReference type="Google" id="ProtNLM"/>
    </source>
</evidence>
<keyword evidence="4 6" id="KW-0472">Membrane</keyword>
<evidence type="ECO:0000256" key="4">
    <source>
        <dbReference type="ARBA" id="ARBA00023136"/>
    </source>
</evidence>
<dbReference type="InterPro" id="IPR011701">
    <property type="entry name" value="MFS"/>
</dbReference>
<accession>A0AAV8Z9L2</accession>
<protein>
    <recommendedName>
        <fullName evidence="9">Proton-coupled folate transporter</fullName>
    </recommendedName>
</protein>
<dbReference type="SUPFAM" id="SSF103473">
    <property type="entry name" value="MFS general substrate transporter"/>
    <property type="match status" value="1"/>
</dbReference>
<proteinExistence type="predicted"/>
<sequence length="503" mass="56644">MPPDLGTAEDRNKDENEDKRNNETLKNAINKKLLYIKQIVTVEPLIALYQMAQFLSKPALDNLEFEKSCRVNLRYNDTICEAILTGHHQNFSSQNGQIQVIISDMHSWQQPVQSFMPLVLVLFLGSFSDRHKWRKPFLLLPVLGELFGILGCMLCAVFMRSWPLEAQGVSQKVIPSLFGGQIMLVMASTAYIADVSSVKMRTLRLGIVQIVLSVCSPLVYLFNGTLFVRIGYLGVLSMSAAMYAASLAYGSVWIREPRVKERFNKDCVLADVFDPTHAIDTFKLVFKESGNNKAYFRTVIAMIFVYRGAFEGETNVLYLYTQNVFQWTPVEYSYLVTVNGFVHLVGNALGVPIFTKILHLSDLMILFITILSKIARNIVYGLARTVPIFYAGIFVGIITGVYKVVKKSIATKIVSENDIGKAQSLIGICEALAPAVSVPVYNKLIYINMLTTYPATFFFFSILFYATCCVLVIWMYCQEKKKQKNSRSVQNNVGGKVIETVHM</sequence>
<evidence type="ECO:0000256" key="6">
    <source>
        <dbReference type="SAM" id="Phobius"/>
    </source>
</evidence>
<reference evidence="7" key="1">
    <citation type="journal article" date="2023" name="Insect Mol. Biol.">
        <title>Genome sequencing provides insights into the evolution of gene families encoding plant cell wall-degrading enzymes in longhorned beetles.</title>
        <authorList>
            <person name="Shin N.R."/>
            <person name="Okamura Y."/>
            <person name="Kirsch R."/>
            <person name="Pauchet Y."/>
        </authorList>
    </citation>
    <scope>NUCLEOTIDE SEQUENCE</scope>
    <source>
        <strain evidence="7">AMC_N1</strain>
    </source>
</reference>
<keyword evidence="8" id="KW-1185">Reference proteome</keyword>
<organism evidence="7 8">
    <name type="scientific">Aromia moschata</name>
    <dbReference type="NCBI Taxonomy" id="1265417"/>
    <lineage>
        <taxon>Eukaryota</taxon>
        <taxon>Metazoa</taxon>
        <taxon>Ecdysozoa</taxon>
        <taxon>Arthropoda</taxon>
        <taxon>Hexapoda</taxon>
        <taxon>Insecta</taxon>
        <taxon>Pterygota</taxon>
        <taxon>Neoptera</taxon>
        <taxon>Endopterygota</taxon>
        <taxon>Coleoptera</taxon>
        <taxon>Polyphaga</taxon>
        <taxon>Cucujiformia</taxon>
        <taxon>Chrysomeloidea</taxon>
        <taxon>Cerambycidae</taxon>
        <taxon>Cerambycinae</taxon>
        <taxon>Callichromatini</taxon>
        <taxon>Aromia</taxon>
    </lineage>
</organism>
<evidence type="ECO:0000313" key="8">
    <source>
        <dbReference type="Proteomes" id="UP001162162"/>
    </source>
</evidence>
<comment type="subcellular location">
    <subcellularLocation>
        <location evidence="1">Membrane</location>
        <topology evidence="1">Multi-pass membrane protein</topology>
    </subcellularLocation>
</comment>
<evidence type="ECO:0000256" key="5">
    <source>
        <dbReference type="SAM" id="MobiDB-lite"/>
    </source>
</evidence>
<name>A0AAV8Z9L2_9CUCU</name>